<proteinExistence type="inferred from homology"/>
<dbReference type="Pfam" id="PF00126">
    <property type="entry name" value="HTH_1"/>
    <property type="match status" value="1"/>
</dbReference>
<dbReference type="PANTHER" id="PTHR30537:SF5">
    <property type="entry name" value="HTH-TYPE TRANSCRIPTIONAL ACTIVATOR TTDR-RELATED"/>
    <property type="match status" value="1"/>
</dbReference>
<comment type="caution">
    <text evidence="6">The sequence shown here is derived from an EMBL/GenBank/DDBJ whole genome shotgun (WGS) entry which is preliminary data.</text>
</comment>
<evidence type="ECO:0000256" key="2">
    <source>
        <dbReference type="ARBA" id="ARBA00023015"/>
    </source>
</evidence>
<dbReference type="PANTHER" id="PTHR30537">
    <property type="entry name" value="HTH-TYPE TRANSCRIPTIONAL REGULATOR"/>
    <property type="match status" value="1"/>
</dbReference>
<dbReference type="SUPFAM" id="SSF46785">
    <property type="entry name" value="Winged helix' DNA-binding domain"/>
    <property type="match status" value="1"/>
</dbReference>
<dbReference type="RefSeq" id="WP_345335090.1">
    <property type="nucleotide sequence ID" value="NZ_BAABJZ010000054.1"/>
</dbReference>
<evidence type="ECO:0000256" key="3">
    <source>
        <dbReference type="ARBA" id="ARBA00023125"/>
    </source>
</evidence>
<evidence type="ECO:0000313" key="7">
    <source>
        <dbReference type="Proteomes" id="UP001499988"/>
    </source>
</evidence>
<keyword evidence="4" id="KW-0804">Transcription</keyword>
<evidence type="ECO:0000256" key="1">
    <source>
        <dbReference type="ARBA" id="ARBA00009437"/>
    </source>
</evidence>
<feature type="domain" description="HTH lysR-type" evidence="5">
    <location>
        <begin position="1"/>
        <end position="59"/>
    </location>
</feature>
<dbReference type="InterPro" id="IPR036390">
    <property type="entry name" value="WH_DNA-bd_sf"/>
</dbReference>
<keyword evidence="7" id="KW-1185">Reference proteome</keyword>
<name>A0ABP9ER58_9GAMM</name>
<dbReference type="CDD" id="cd08422">
    <property type="entry name" value="PBP2_CrgA_like"/>
    <property type="match status" value="1"/>
</dbReference>
<reference evidence="7" key="1">
    <citation type="journal article" date="2019" name="Int. J. Syst. Evol. Microbiol.">
        <title>The Global Catalogue of Microorganisms (GCM) 10K type strain sequencing project: providing services to taxonomists for standard genome sequencing and annotation.</title>
        <authorList>
            <consortium name="The Broad Institute Genomics Platform"/>
            <consortium name="The Broad Institute Genome Sequencing Center for Infectious Disease"/>
            <person name="Wu L."/>
            <person name="Ma J."/>
        </authorList>
    </citation>
    <scope>NUCLEOTIDE SEQUENCE [LARGE SCALE GENOMIC DNA]</scope>
    <source>
        <strain evidence="7">JCM 18401</strain>
    </source>
</reference>
<dbReference type="Gene3D" id="3.40.190.290">
    <property type="match status" value="1"/>
</dbReference>
<protein>
    <submittedName>
        <fullName evidence="6">LysR family transcriptional regulator</fullName>
    </submittedName>
</protein>
<evidence type="ECO:0000259" key="5">
    <source>
        <dbReference type="PROSITE" id="PS50931"/>
    </source>
</evidence>
<keyword evidence="2" id="KW-0805">Transcription regulation</keyword>
<sequence>MSQTHQLLLFIDVVQQGSFTKAASLHEMDNSALSKQIKKLETSLGVQLLNRSTRSFSLTSAGKEILEQAKILSGTLGQIQAIADSYQAAPTGMLRISAPVYFGQRCLQPVISDYLKRYPEVKISLTLDDRRSDLIADHFDLAFRIGKLRQSNLIARKIADTRFALVASEAFVAQYGMPKTPEQLLALPAVIYANPDITLDAVQLSEQPLGEQGGKTMKSHRMQGNYRVSDVANLVTAVRDGLGYSLIDLSNLDRPISELILVPLLTDYRLSTMETGIYALYPHRRQAMLASDFIEAVQAHIGSPPFWADYMPDYEQYYR</sequence>
<dbReference type="InterPro" id="IPR036388">
    <property type="entry name" value="WH-like_DNA-bd_sf"/>
</dbReference>
<dbReference type="EMBL" id="BAABJZ010000054">
    <property type="protein sequence ID" value="GAA4885302.1"/>
    <property type="molecule type" value="Genomic_DNA"/>
</dbReference>
<dbReference type="Pfam" id="PF03466">
    <property type="entry name" value="LysR_substrate"/>
    <property type="match status" value="1"/>
</dbReference>
<dbReference type="Gene3D" id="1.10.10.10">
    <property type="entry name" value="Winged helix-like DNA-binding domain superfamily/Winged helix DNA-binding domain"/>
    <property type="match status" value="1"/>
</dbReference>
<evidence type="ECO:0000313" key="6">
    <source>
        <dbReference type="EMBL" id="GAA4885302.1"/>
    </source>
</evidence>
<dbReference type="InterPro" id="IPR058163">
    <property type="entry name" value="LysR-type_TF_proteobact-type"/>
</dbReference>
<dbReference type="InterPro" id="IPR005119">
    <property type="entry name" value="LysR_subst-bd"/>
</dbReference>
<organism evidence="6 7">
    <name type="scientific">Ferrimonas pelagia</name>
    <dbReference type="NCBI Taxonomy" id="1177826"/>
    <lineage>
        <taxon>Bacteria</taxon>
        <taxon>Pseudomonadati</taxon>
        <taxon>Pseudomonadota</taxon>
        <taxon>Gammaproteobacteria</taxon>
        <taxon>Alteromonadales</taxon>
        <taxon>Ferrimonadaceae</taxon>
        <taxon>Ferrimonas</taxon>
    </lineage>
</organism>
<dbReference type="InterPro" id="IPR000847">
    <property type="entry name" value="LysR_HTH_N"/>
</dbReference>
<dbReference type="SUPFAM" id="SSF53850">
    <property type="entry name" value="Periplasmic binding protein-like II"/>
    <property type="match status" value="1"/>
</dbReference>
<dbReference type="PROSITE" id="PS50931">
    <property type="entry name" value="HTH_LYSR"/>
    <property type="match status" value="1"/>
</dbReference>
<accession>A0ABP9ER58</accession>
<keyword evidence="3" id="KW-0238">DNA-binding</keyword>
<gene>
    <name evidence="6" type="ORF">GCM10023333_18520</name>
</gene>
<comment type="similarity">
    <text evidence="1">Belongs to the LysR transcriptional regulatory family.</text>
</comment>
<dbReference type="Proteomes" id="UP001499988">
    <property type="component" value="Unassembled WGS sequence"/>
</dbReference>
<evidence type="ECO:0000256" key="4">
    <source>
        <dbReference type="ARBA" id="ARBA00023163"/>
    </source>
</evidence>